<proteinExistence type="predicted"/>
<dbReference type="InterPro" id="IPR002656">
    <property type="entry name" value="Acyl_transf_3_dom"/>
</dbReference>
<feature type="transmembrane region" description="Helical" evidence="2">
    <location>
        <begin position="257"/>
        <end position="278"/>
    </location>
</feature>
<dbReference type="GO" id="GO:0016746">
    <property type="term" value="F:acyltransferase activity"/>
    <property type="evidence" value="ECO:0007669"/>
    <property type="project" value="UniProtKB-KW"/>
</dbReference>
<feature type="transmembrane region" description="Helical" evidence="2">
    <location>
        <begin position="21"/>
        <end position="42"/>
    </location>
</feature>
<dbReference type="InterPro" id="IPR050879">
    <property type="entry name" value="Acyltransferase_3"/>
</dbReference>
<keyword evidence="2" id="KW-1133">Transmembrane helix</keyword>
<dbReference type="Proteomes" id="UP000597613">
    <property type="component" value="Unassembled WGS sequence"/>
</dbReference>
<feature type="domain" description="Acyltransferase 3" evidence="3">
    <location>
        <begin position="22"/>
        <end position="349"/>
    </location>
</feature>
<keyword evidence="5" id="KW-1185">Reference proteome</keyword>
<keyword evidence="2" id="KW-0472">Membrane</keyword>
<organism evidence="4 5">
    <name type="scientific">Sphingomonas albertensis</name>
    <dbReference type="NCBI Taxonomy" id="2762591"/>
    <lineage>
        <taxon>Bacteria</taxon>
        <taxon>Pseudomonadati</taxon>
        <taxon>Pseudomonadota</taxon>
        <taxon>Alphaproteobacteria</taxon>
        <taxon>Sphingomonadales</taxon>
        <taxon>Sphingomonadaceae</taxon>
        <taxon>Sphingomonas</taxon>
    </lineage>
</organism>
<feature type="transmembrane region" description="Helical" evidence="2">
    <location>
        <begin position="134"/>
        <end position="156"/>
    </location>
</feature>
<feature type="transmembrane region" description="Helical" evidence="2">
    <location>
        <begin position="102"/>
        <end position="122"/>
    </location>
</feature>
<name>A0ABR7AJH3_9SPHN</name>
<dbReference type="Pfam" id="PF01757">
    <property type="entry name" value="Acyl_transf_3"/>
    <property type="match status" value="1"/>
</dbReference>
<comment type="caution">
    <text evidence="4">The sequence shown here is derived from an EMBL/GenBank/DDBJ whole genome shotgun (WGS) entry which is preliminary data.</text>
</comment>
<evidence type="ECO:0000259" key="3">
    <source>
        <dbReference type="Pfam" id="PF01757"/>
    </source>
</evidence>
<evidence type="ECO:0000256" key="1">
    <source>
        <dbReference type="SAM" id="MobiDB-lite"/>
    </source>
</evidence>
<evidence type="ECO:0000313" key="4">
    <source>
        <dbReference type="EMBL" id="MBC3940472.1"/>
    </source>
</evidence>
<feature type="transmembrane region" description="Helical" evidence="2">
    <location>
        <begin position="176"/>
        <end position="196"/>
    </location>
</feature>
<feature type="region of interest" description="Disordered" evidence="1">
    <location>
        <begin position="371"/>
        <end position="393"/>
    </location>
</feature>
<keyword evidence="4" id="KW-0012">Acyltransferase</keyword>
<gene>
    <name evidence="4" type="ORF">H8S47_02070</name>
</gene>
<dbReference type="PANTHER" id="PTHR23028:SF131">
    <property type="entry name" value="BLR2367 PROTEIN"/>
    <property type="match status" value="1"/>
</dbReference>
<keyword evidence="4" id="KW-0808">Transferase</keyword>
<feature type="transmembrane region" description="Helical" evidence="2">
    <location>
        <begin position="62"/>
        <end position="81"/>
    </location>
</feature>
<dbReference type="PANTHER" id="PTHR23028">
    <property type="entry name" value="ACETYLTRANSFERASE"/>
    <property type="match status" value="1"/>
</dbReference>
<feature type="transmembrane region" description="Helical" evidence="2">
    <location>
        <begin position="332"/>
        <end position="352"/>
    </location>
</feature>
<reference evidence="4 5" key="1">
    <citation type="submission" date="2020-08" db="EMBL/GenBank/DDBJ databases">
        <title>Putative novel bacterial strains isolated from necrotic wheat leaf tissues caused by Xanthomonas translucens.</title>
        <authorList>
            <person name="Tambong J.T."/>
        </authorList>
    </citation>
    <scope>NUCLEOTIDE SEQUENCE [LARGE SCALE GENOMIC DNA]</scope>
    <source>
        <strain evidence="5">DOAB 1063</strain>
    </source>
</reference>
<protein>
    <submittedName>
        <fullName evidence="4">Acyltransferase</fullName>
    </submittedName>
</protein>
<feature type="transmembrane region" description="Helical" evidence="2">
    <location>
        <begin position="233"/>
        <end position="251"/>
    </location>
</feature>
<evidence type="ECO:0000256" key="2">
    <source>
        <dbReference type="SAM" id="Phobius"/>
    </source>
</evidence>
<keyword evidence="2" id="KW-0812">Transmembrane</keyword>
<sequence length="393" mass="42684">MSRATIFLPKTKVFPMRLGRIDSLQILRFLAAFLVLCGHSQHALVEHIGARAGKWGFIPFDWGLGVDVFFVISGFVMYYMMHDRFGDAGAAADFLRRRLIRIAPLYWLFTTLALVVLIATGAPRPGATNMLFSYLFLPGPVCGEYCFPVFTLGWTLNYEMMFYVVFAVALPFRRTAGLAIIFAAILGLMAVAHLAPLDWRMLHFWGYPLTGEFLAGMVLAHLFLKGVRIPRPIAFAMLPLALVLAVIGYQTGAYDTIGRIVTGGIPATLIMAAAVLGLEPVGGQHVAPSGLTRLLVAGGDASYALYLSHPIAIKVAEAITQKLGLFERAPVLLLPIAIVGALIGAVIVHRVIEKPMLAFLNRRWSRFGSTGMGDGQPASGRAGVIVTAEPESR</sequence>
<dbReference type="RefSeq" id="WP_187502266.1">
    <property type="nucleotide sequence ID" value="NZ_CP162536.1"/>
</dbReference>
<accession>A0ABR7AJH3</accession>
<dbReference type="EMBL" id="JACONT010000002">
    <property type="protein sequence ID" value="MBC3940472.1"/>
    <property type="molecule type" value="Genomic_DNA"/>
</dbReference>
<evidence type="ECO:0000313" key="5">
    <source>
        <dbReference type="Proteomes" id="UP000597613"/>
    </source>
</evidence>